<dbReference type="SUPFAM" id="SSF53335">
    <property type="entry name" value="S-adenosyl-L-methionine-dependent methyltransferases"/>
    <property type="match status" value="1"/>
</dbReference>
<dbReference type="Pfam" id="PF13649">
    <property type="entry name" value="Methyltransf_25"/>
    <property type="match status" value="1"/>
</dbReference>
<name>A0ABS2JZX9_9GAMM</name>
<dbReference type="GO" id="GO:0008168">
    <property type="term" value="F:methyltransferase activity"/>
    <property type="evidence" value="ECO:0007669"/>
    <property type="project" value="UniProtKB-KW"/>
</dbReference>
<evidence type="ECO:0000313" key="3">
    <source>
        <dbReference type="Proteomes" id="UP001430149"/>
    </source>
</evidence>
<comment type="caution">
    <text evidence="2">The sequence shown here is derived from an EMBL/GenBank/DDBJ whole genome shotgun (WGS) entry which is preliminary data.</text>
</comment>
<dbReference type="Proteomes" id="UP001430149">
    <property type="component" value="Unassembled WGS sequence"/>
</dbReference>
<dbReference type="InterPro" id="IPR029063">
    <property type="entry name" value="SAM-dependent_MTases_sf"/>
</dbReference>
<organism evidence="2 3">
    <name type="scientific">Dyella flava</name>
    <dbReference type="NCBI Taxonomy" id="1920170"/>
    <lineage>
        <taxon>Bacteria</taxon>
        <taxon>Pseudomonadati</taxon>
        <taxon>Pseudomonadota</taxon>
        <taxon>Gammaproteobacteria</taxon>
        <taxon>Lysobacterales</taxon>
        <taxon>Rhodanobacteraceae</taxon>
        <taxon>Dyella</taxon>
    </lineage>
</organism>
<dbReference type="CDD" id="cd02440">
    <property type="entry name" value="AdoMet_MTases"/>
    <property type="match status" value="1"/>
</dbReference>
<protein>
    <submittedName>
        <fullName evidence="2">Class I SAM-dependent methyltransferase</fullName>
    </submittedName>
</protein>
<keyword evidence="2" id="KW-0808">Transferase</keyword>
<dbReference type="GO" id="GO:0032259">
    <property type="term" value="P:methylation"/>
    <property type="evidence" value="ECO:0007669"/>
    <property type="project" value="UniProtKB-KW"/>
</dbReference>
<evidence type="ECO:0000313" key="2">
    <source>
        <dbReference type="EMBL" id="MBM7124556.1"/>
    </source>
</evidence>
<feature type="domain" description="Methyltransferase" evidence="1">
    <location>
        <begin position="36"/>
        <end position="130"/>
    </location>
</feature>
<sequence length="189" mass="20364">MKCRESGMPDEALWATFFDAEAALAKLWPGPHGDAVELGSGFGTFTLAAARHTAGIITALDIDPAMIANVRTKAKALGLSNIHLQEHDFVAGNLGVPPGSQAHVMVYNLLHMEDPVPLLRKAHHALASEGSISIMHWRCDISTPRGPSMAIRPTPDDCAAWLAEAGFELIKHVDLSDCCPFHYGLTAQY</sequence>
<evidence type="ECO:0000259" key="1">
    <source>
        <dbReference type="Pfam" id="PF13649"/>
    </source>
</evidence>
<proteinExistence type="predicted"/>
<gene>
    <name evidence="2" type="ORF">ISP19_04130</name>
</gene>
<reference evidence="2" key="1">
    <citation type="submission" date="2020-10" db="EMBL/GenBank/DDBJ databases">
        <title>Phylogeny of dyella-like bacteria.</title>
        <authorList>
            <person name="Fu J."/>
        </authorList>
    </citation>
    <scope>NUCLEOTIDE SEQUENCE</scope>
    <source>
        <strain evidence="2">DHOC52</strain>
    </source>
</reference>
<dbReference type="Gene3D" id="3.40.50.150">
    <property type="entry name" value="Vaccinia Virus protein VP39"/>
    <property type="match status" value="1"/>
</dbReference>
<keyword evidence="3" id="KW-1185">Reference proteome</keyword>
<dbReference type="InterPro" id="IPR041698">
    <property type="entry name" value="Methyltransf_25"/>
</dbReference>
<keyword evidence="2" id="KW-0489">Methyltransferase</keyword>
<dbReference type="EMBL" id="JADIKE010000027">
    <property type="protein sequence ID" value="MBM7124556.1"/>
    <property type="molecule type" value="Genomic_DNA"/>
</dbReference>
<accession>A0ABS2JZX9</accession>